<dbReference type="Proteomes" id="UP000054988">
    <property type="component" value="Unassembled WGS sequence"/>
</dbReference>
<organism evidence="2 3">
    <name type="scientific">Moniliophthora roreri</name>
    <name type="common">Frosty pod rot fungus</name>
    <name type="synonym">Monilia roreri</name>
    <dbReference type="NCBI Taxonomy" id="221103"/>
    <lineage>
        <taxon>Eukaryota</taxon>
        <taxon>Fungi</taxon>
        <taxon>Dikarya</taxon>
        <taxon>Basidiomycota</taxon>
        <taxon>Agaricomycotina</taxon>
        <taxon>Agaricomycetes</taxon>
        <taxon>Agaricomycetidae</taxon>
        <taxon>Agaricales</taxon>
        <taxon>Marasmiineae</taxon>
        <taxon>Marasmiaceae</taxon>
        <taxon>Moniliophthora</taxon>
    </lineage>
</organism>
<evidence type="ECO:0000256" key="1">
    <source>
        <dbReference type="SAM" id="MobiDB-lite"/>
    </source>
</evidence>
<evidence type="ECO:0000313" key="3">
    <source>
        <dbReference type="Proteomes" id="UP000054988"/>
    </source>
</evidence>
<sequence length="215" mass="24464">MSSDEFRTRKTLTPRSTALGLSEADSTDNLSKQILRTEELFTLNTFFKSPEETDPFQSFLEALKNSPRSTTQKPLMAEDKKPSGSRPKLEPEEAKIGTTIPVQVVAKEKEIKAALLSEFNGSWKNAKKFLREVKLYIVLNPKAFKTGETKALFLLSYIKGGPAEFWKDQKTDELLDNPDLNPDWGEFTKDFKTSFEPLNTMLEAQMKLCNLKMKE</sequence>
<comment type="caution">
    <text evidence="2">The sequence shown here is derived from an EMBL/GenBank/DDBJ whole genome shotgun (WGS) entry which is preliminary data.</text>
</comment>
<evidence type="ECO:0000313" key="2">
    <source>
        <dbReference type="EMBL" id="KTB42584.1"/>
    </source>
</evidence>
<evidence type="ECO:0008006" key="4">
    <source>
        <dbReference type="Google" id="ProtNLM"/>
    </source>
</evidence>
<feature type="region of interest" description="Disordered" evidence="1">
    <location>
        <begin position="1"/>
        <end position="28"/>
    </location>
</feature>
<dbReference type="AlphaFoldDB" id="A0A0W0G231"/>
<proteinExistence type="predicted"/>
<gene>
    <name evidence="2" type="ORF">WG66_4869</name>
</gene>
<dbReference type="EMBL" id="LATX01001317">
    <property type="protein sequence ID" value="KTB42584.1"/>
    <property type="molecule type" value="Genomic_DNA"/>
</dbReference>
<protein>
    <recommendedName>
        <fullName evidence="4">Retrotransposon gag domain-containing protein</fullName>
    </recommendedName>
</protein>
<name>A0A0W0G231_MONRR</name>
<accession>A0A0W0G231</accession>
<feature type="region of interest" description="Disordered" evidence="1">
    <location>
        <begin position="59"/>
        <end position="91"/>
    </location>
</feature>
<feature type="compositionally biased region" description="Basic and acidic residues" evidence="1">
    <location>
        <begin position="76"/>
        <end position="91"/>
    </location>
</feature>
<reference evidence="2 3" key="1">
    <citation type="submission" date="2015-12" db="EMBL/GenBank/DDBJ databases">
        <title>Draft genome sequence of Moniliophthora roreri, the causal agent of frosty pod rot of cacao.</title>
        <authorList>
            <person name="Aime M.C."/>
            <person name="Diaz-Valderrama J.R."/>
            <person name="Kijpornyongpan T."/>
            <person name="Phillips-Mora W."/>
        </authorList>
    </citation>
    <scope>NUCLEOTIDE SEQUENCE [LARGE SCALE GENOMIC DNA]</scope>
    <source>
        <strain evidence="2 3">MCA 2952</strain>
    </source>
</reference>